<organism evidence="2 3">
    <name type="scientific">Phakopsora pachyrhizi</name>
    <name type="common">Asian soybean rust disease fungus</name>
    <dbReference type="NCBI Taxonomy" id="170000"/>
    <lineage>
        <taxon>Eukaryota</taxon>
        <taxon>Fungi</taxon>
        <taxon>Dikarya</taxon>
        <taxon>Basidiomycota</taxon>
        <taxon>Pucciniomycotina</taxon>
        <taxon>Pucciniomycetes</taxon>
        <taxon>Pucciniales</taxon>
        <taxon>Phakopsoraceae</taxon>
        <taxon>Phakopsora</taxon>
    </lineage>
</organism>
<gene>
    <name evidence="2" type="ORF">PPACK8108_LOCUS309</name>
</gene>
<accession>A0AAV0AEZ6</accession>
<dbReference type="Proteomes" id="UP001153365">
    <property type="component" value="Unassembled WGS sequence"/>
</dbReference>
<evidence type="ECO:0000313" key="2">
    <source>
        <dbReference type="EMBL" id="CAH7666004.1"/>
    </source>
</evidence>
<feature type="region of interest" description="Disordered" evidence="1">
    <location>
        <begin position="14"/>
        <end position="49"/>
    </location>
</feature>
<feature type="compositionally biased region" description="Basic and acidic residues" evidence="1">
    <location>
        <begin position="36"/>
        <end position="48"/>
    </location>
</feature>
<proteinExistence type="predicted"/>
<sequence length="189" mass="21522">MDIFDNFCCKPQLGRPAEVRPSKQTDPNLLSQAPAEQREIDREIDKGRSPGIRDISLQISETDDEQKLLDPKDEKLLMITNVASEDWGTIVDCNSSFQRPGRSGIARSQVPNPLIIVPCNLSPREQLAQTIRELEIEDLMELESNSDMEEDILLLYELYTKHYLVPQSSMKLSKTYSTKDLMQLNPSNL</sequence>
<dbReference type="AlphaFoldDB" id="A0AAV0AEZ6"/>
<comment type="caution">
    <text evidence="2">The sequence shown here is derived from an EMBL/GenBank/DDBJ whole genome shotgun (WGS) entry which is preliminary data.</text>
</comment>
<evidence type="ECO:0000313" key="3">
    <source>
        <dbReference type="Proteomes" id="UP001153365"/>
    </source>
</evidence>
<reference evidence="2" key="1">
    <citation type="submission" date="2022-06" db="EMBL/GenBank/DDBJ databases">
        <authorList>
            <consortium name="SYNGENTA / RWTH Aachen University"/>
        </authorList>
    </citation>
    <scope>NUCLEOTIDE SEQUENCE</scope>
</reference>
<keyword evidence="3" id="KW-1185">Reference proteome</keyword>
<protein>
    <submittedName>
        <fullName evidence="2">Uncharacterized protein</fullName>
    </submittedName>
</protein>
<evidence type="ECO:0000256" key="1">
    <source>
        <dbReference type="SAM" id="MobiDB-lite"/>
    </source>
</evidence>
<dbReference type="EMBL" id="CALTRL010000022">
    <property type="protein sequence ID" value="CAH7666004.1"/>
    <property type="molecule type" value="Genomic_DNA"/>
</dbReference>
<name>A0AAV0AEZ6_PHAPC</name>